<evidence type="ECO:0000256" key="1">
    <source>
        <dbReference type="SAM" id="Coils"/>
    </source>
</evidence>
<proteinExistence type="predicted"/>
<evidence type="ECO:0000313" key="6">
    <source>
        <dbReference type="Proteomes" id="UP000188993"/>
    </source>
</evidence>
<dbReference type="EMBL" id="CP019728">
    <property type="protein sequence ID" value="AQS53493.1"/>
    <property type="molecule type" value="Genomic_DNA"/>
</dbReference>
<keyword evidence="2" id="KW-0472">Membrane</keyword>
<feature type="coiled-coil region" evidence="1">
    <location>
        <begin position="145"/>
        <end position="182"/>
    </location>
</feature>
<accession>A0A1S6IPK9</accession>
<dbReference type="PROSITE" id="PS51257">
    <property type="entry name" value="PROKAR_LIPOPROTEIN"/>
    <property type="match status" value="1"/>
</dbReference>
<dbReference type="KEGG" id="jda:BW727_101125"/>
<dbReference type="InterPro" id="IPR025645">
    <property type="entry name" value="DUF4349"/>
</dbReference>
<feature type="domain" description="DUF4349" evidence="4">
    <location>
        <begin position="57"/>
        <end position="278"/>
    </location>
</feature>
<name>A0A1S6IPK9_9LACT</name>
<dbReference type="Pfam" id="PF14257">
    <property type="entry name" value="DUF4349"/>
    <property type="match status" value="1"/>
</dbReference>
<feature type="chain" id="PRO_5010516780" description="DUF4349 domain-containing protein" evidence="3">
    <location>
        <begin position="23"/>
        <end position="291"/>
    </location>
</feature>
<dbReference type="Proteomes" id="UP000188993">
    <property type="component" value="Chromosome"/>
</dbReference>
<dbReference type="STRING" id="708126.BW727_101125"/>
<evidence type="ECO:0000259" key="4">
    <source>
        <dbReference type="Pfam" id="PF14257"/>
    </source>
</evidence>
<dbReference type="RefSeq" id="WP_062469038.1">
    <property type="nucleotide sequence ID" value="NZ_BBYN01000010.1"/>
</dbReference>
<organism evidence="5 6">
    <name type="scientific">Jeotgalibaca dankookensis</name>
    <dbReference type="NCBI Taxonomy" id="708126"/>
    <lineage>
        <taxon>Bacteria</taxon>
        <taxon>Bacillati</taxon>
        <taxon>Bacillota</taxon>
        <taxon>Bacilli</taxon>
        <taxon>Lactobacillales</taxon>
        <taxon>Carnobacteriaceae</taxon>
        <taxon>Jeotgalibaca</taxon>
    </lineage>
</organism>
<keyword evidence="2" id="KW-0812">Transmembrane</keyword>
<keyword evidence="6" id="KW-1185">Reference proteome</keyword>
<keyword evidence="2" id="KW-1133">Transmembrane helix</keyword>
<dbReference type="AlphaFoldDB" id="A0A1S6IPK9"/>
<sequence length="291" mass="33725">MKKKLLLFFILLLAGCSSNLQEDTVNSTEGLAEVNEMTLNEQGDMREETDLGLIGEKVIKTVYLDYETLAYEDSQKYLLEKIADFQAYIEYSTESNNGLQNETFNNRVPLRQVHYTLRVPTENLNAFLDALSGMNAVKTSQQIGAEDATKNYRDIEARISVLNQKEVRLQELLEDAETVEQLLLIEDNLSETIAEREILQSQLDNIDDLIDYTQVYVQLSEKQRLSQNPGQAVSFWQRVKHALLDSLYSFYYWMQDVAVWLIYALPYILILGFLITLFIVLYKRFIAKKKR</sequence>
<feature type="transmembrane region" description="Helical" evidence="2">
    <location>
        <begin position="257"/>
        <end position="282"/>
    </location>
</feature>
<protein>
    <recommendedName>
        <fullName evidence="4">DUF4349 domain-containing protein</fullName>
    </recommendedName>
</protein>
<dbReference type="OrthoDB" id="2162337at2"/>
<gene>
    <name evidence="5" type="ORF">BW727_101125</name>
</gene>
<evidence type="ECO:0000256" key="2">
    <source>
        <dbReference type="SAM" id="Phobius"/>
    </source>
</evidence>
<keyword evidence="1" id="KW-0175">Coiled coil</keyword>
<evidence type="ECO:0000313" key="5">
    <source>
        <dbReference type="EMBL" id="AQS53493.1"/>
    </source>
</evidence>
<evidence type="ECO:0000256" key="3">
    <source>
        <dbReference type="SAM" id="SignalP"/>
    </source>
</evidence>
<reference evidence="5 6" key="1">
    <citation type="journal article" date="2014" name="Int. J. Syst. Evol. Microbiol.">
        <title>Jeotgalibaca dankookensis gen. nov., sp. nov., a member of the family Carnobacteriaceae, isolated from seujeot (Korean traditional food).</title>
        <authorList>
            <person name="Lee D.G."/>
            <person name="Trujillo M.E."/>
            <person name="Kang H."/>
            <person name="Ahn T.Y."/>
        </authorList>
    </citation>
    <scope>NUCLEOTIDE SEQUENCE [LARGE SCALE GENOMIC DNA]</scope>
    <source>
        <strain evidence="5 6">EX-07</strain>
    </source>
</reference>
<feature type="signal peptide" evidence="3">
    <location>
        <begin position="1"/>
        <end position="22"/>
    </location>
</feature>
<keyword evidence="3" id="KW-0732">Signal</keyword>